<evidence type="ECO:0000259" key="7">
    <source>
        <dbReference type="Pfam" id="PF04592"/>
    </source>
</evidence>
<evidence type="ECO:0000256" key="1">
    <source>
        <dbReference type="ARBA" id="ARBA00004613"/>
    </source>
</evidence>
<dbReference type="Pfam" id="PF04592">
    <property type="entry name" value="SelP_N"/>
    <property type="match status" value="1"/>
</dbReference>
<evidence type="ECO:0000256" key="2">
    <source>
        <dbReference type="ARBA" id="ARBA00022525"/>
    </source>
</evidence>
<reference evidence="8" key="2">
    <citation type="submission" date="2025-08" db="UniProtKB">
        <authorList>
            <consortium name="Ensembl"/>
        </authorList>
    </citation>
    <scope>IDENTIFICATION</scope>
</reference>
<feature type="chain" id="PRO_5021353608" description="Selenoprotein P N-terminal domain-containing protein" evidence="6">
    <location>
        <begin position="20"/>
        <end position="217"/>
    </location>
</feature>
<protein>
    <recommendedName>
        <fullName evidence="7">Selenoprotein P N-terminal domain-containing protein</fullName>
    </recommendedName>
</protein>
<feature type="signal peptide" evidence="6">
    <location>
        <begin position="1"/>
        <end position="19"/>
    </location>
</feature>
<dbReference type="AlphaFoldDB" id="A0A4W5Q5T7"/>
<keyword evidence="4" id="KW-0712">Selenocysteine</keyword>
<evidence type="ECO:0000256" key="5">
    <source>
        <dbReference type="ARBA" id="ARBA00023180"/>
    </source>
</evidence>
<dbReference type="PANTHER" id="PTHR10105">
    <property type="entry name" value="SELENOPROTEIN P"/>
    <property type="match status" value="1"/>
</dbReference>
<accession>A0A4W5Q5T7</accession>
<evidence type="ECO:0000256" key="6">
    <source>
        <dbReference type="SAM" id="SignalP"/>
    </source>
</evidence>
<evidence type="ECO:0000256" key="4">
    <source>
        <dbReference type="ARBA" id="ARBA00022933"/>
    </source>
</evidence>
<dbReference type="GO" id="GO:0001887">
    <property type="term" value="P:selenium compound metabolic process"/>
    <property type="evidence" value="ECO:0007669"/>
    <property type="project" value="TreeGrafter"/>
</dbReference>
<keyword evidence="5" id="KW-0325">Glycoprotein</keyword>
<dbReference type="InterPro" id="IPR037941">
    <property type="entry name" value="SeP"/>
</dbReference>
<keyword evidence="3 6" id="KW-0732">Signal</keyword>
<dbReference type="Proteomes" id="UP000314982">
    <property type="component" value="Unassembled WGS sequence"/>
</dbReference>
<dbReference type="GO" id="GO:0005576">
    <property type="term" value="C:extracellular region"/>
    <property type="evidence" value="ECO:0007669"/>
    <property type="project" value="UniProtKB-SubCell"/>
</dbReference>
<dbReference type="GeneTree" id="ENSGT00510000049326"/>
<evidence type="ECO:0000256" key="3">
    <source>
        <dbReference type="ARBA" id="ARBA00022729"/>
    </source>
</evidence>
<sequence>MWAGLSMLLVLCLLPGGGTESEGEGTRCKPPPGWSIGEVEPMKEVMGQVTVVALLQLEVQGLENVTYMVVNHQGERAQRLHTLLRQKLSENITLYKQQPKQDDVWQTLAGEKDDFLIYDRCGRLTYHISLPYSILGTPYVENAIKETYCTRICGDCMFEQGHGSVTVTLLYLIDLRLTSVRQTPGRSALITSYQLVLPWDREATPDRERWEDTHWVW</sequence>
<dbReference type="PANTHER" id="PTHR10105:SF3">
    <property type="entry name" value="SELENOPROTEIN P"/>
    <property type="match status" value="1"/>
</dbReference>
<keyword evidence="2" id="KW-0964">Secreted</keyword>
<evidence type="ECO:0000313" key="9">
    <source>
        <dbReference type="Proteomes" id="UP000314982"/>
    </source>
</evidence>
<reference evidence="8" key="3">
    <citation type="submission" date="2025-09" db="UniProtKB">
        <authorList>
            <consortium name="Ensembl"/>
        </authorList>
    </citation>
    <scope>IDENTIFICATION</scope>
</reference>
<dbReference type="InterPro" id="IPR007671">
    <property type="entry name" value="Selenoprotein-P_N"/>
</dbReference>
<organism evidence="8 9">
    <name type="scientific">Hucho hucho</name>
    <name type="common">huchen</name>
    <dbReference type="NCBI Taxonomy" id="62062"/>
    <lineage>
        <taxon>Eukaryota</taxon>
        <taxon>Metazoa</taxon>
        <taxon>Chordata</taxon>
        <taxon>Craniata</taxon>
        <taxon>Vertebrata</taxon>
        <taxon>Euteleostomi</taxon>
        <taxon>Actinopterygii</taxon>
        <taxon>Neopterygii</taxon>
        <taxon>Teleostei</taxon>
        <taxon>Protacanthopterygii</taxon>
        <taxon>Salmoniformes</taxon>
        <taxon>Salmonidae</taxon>
        <taxon>Salmoninae</taxon>
        <taxon>Hucho</taxon>
    </lineage>
</organism>
<dbReference type="GO" id="GO:0008430">
    <property type="term" value="F:selenium binding"/>
    <property type="evidence" value="ECO:0007669"/>
    <property type="project" value="InterPro"/>
</dbReference>
<keyword evidence="9" id="KW-1185">Reference proteome</keyword>
<evidence type="ECO:0000313" key="8">
    <source>
        <dbReference type="Ensembl" id="ENSHHUP00000069723.1"/>
    </source>
</evidence>
<feature type="domain" description="Selenoprotein P N-terminal" evidence="7">
    <location>
        <begin position="56"/>
        <end position="160"/>
    </location>
</feature>
<comment type="subcellular location">
    <subcellularLocation>
        <location evidence="1">Secreted</location>
    </subcellularLocation>
</comment>
<reference evidence="9" key="1">
    <citation type="submission" date="2018-06" db="EMBL/GenBank/DDBJ databases">
        <title>Genome assembly of Danube salmon.</title>
        <authorList>
            <person name="Macqueen D.J."/>
            <person name="Gundappa M.K."/>
        </authorList>
    </citation>
    <scope>NUCLEOTIDE SEQUENCE [LARGE SCALE GENOMIC DNA]</scope>
</reference>
<name>A0A4W5Q5T7_9TELE</name>
<proteinExistence type="predicted"/>
<dbReference type="Ensembl" id="ENSHHUT00000072047.1">
    <property type="protein sequence ID" value="ENSHHUP00000069723.1"/>
    <property type="gene ID" value="ENSHHUG00000041055.1"/>
</dbReference>